<proteinExistence type="predicted"/>
<feature type="domain" description="Helix-turn-helix" evidence="1">
    <location>
        <begin position="10"/>
        <end position="53"/>
    </location>
</feature>
<dbReference type="NCBIfam" id="TIGR01764">
    <property type="entry name" value="excise"/>
    <property type="match status" value="1"/>
</dbReference>
<gene>
    <name evidence="2" type="ORF">Pan189_27470</name>
</gene>
<organism evidence="2 3">
    <name type="scientific">Stratiformator vulcanicus</name>
    <dbReference type="NCBI Taxonomy" id="2527980"/>
    <lineage>
        <taxon>Bacteria</taxon>
        <taxon>Pseudomonadati</taxon>
        <taxon>Planctomycetota</taxon>
        <taxon>Planctomycetia</taxon>
        <taxon>Planctomycetales</taxon>
        <taxon>Planctomycetaceae</taxon>
        <taxon>Stratiformator</taxon>
    </lineage>
</organism>
<dbReference type="GO" id="GO:0003677">
    <property type="term" value="F:DNA binding"/>
    <property type="evidence" value="ECO:0007669"/>
    <property type="project" value="InterPro"/>
</dbReference>
<dbReference type="RefSeq" id="WP_145364477.1">
    <property type="nucleotide sequence ID" value="NZ_CP036268.1"/>
</dbReference>
<dbReference type="InterPro" id="IPR041657">
    <property type="entry name" value="HTH_17"/>
</dbReference>
<dbReference type="Proteomes" id="UP000317318">
    <property type="component" value="Chromosome"/>
</dbReference>
<dbReference type="EMBL" id="CP036268">
    <property type="protein sequence ID" value="QDT38354.1"/>
    <property type="molecule type" value="Genomic_DNA"/>
</dbReference>
<evidence type="ECO:0000313" key="3">
    <source>
        <dbReference type="Proteomes" id="UP000317318"/>
    </source>
</evidence>
<accession>A0A517R3B3</accession>
<dbReference type="InterPro" id="IPR009061">
    <property type="entry name" value="DNA-bd_dom_put_sf"/>
</dbReference>
<dbReference type="OrthoDB" id="290198at2"/>
<dbReference type="Gene3D" id="1.10.1660.10">
    <property type="match status" value="1"/>
</dbReference>
<name>A0A517R3B3_9PLAN</name>
<evidence type="ECO:0000313" key="2">
    <source>
        <dbReference type="EMBL" id="QDT38354.1"/>
    </source>
</evidence>
<dbReference type="InterPro" id="IPR010093">
    <property type="entry name" value="SinI_DNA-bd"/>
</dbReference>
<dbReference type="KEGG" id="svp:Pan189_27470"/>
<dbReference type="SUPFAM" id="SSF46955">
    <property type="entry name" value="Putative DNA-binding domain"/>
    <property type="match status" value="1"/>
</dbReference>
<keyword evidence="3" id="KW-1185">Reference proteome</keyword>
<reference evidence="2 3" key="1">
    <citation type="submission" date="2019-02" db="EMBL/GenBank/DDBJ databases">
        <title>Deep-cultivation of Planctomycetes and their phenomic and genomic characterization uncovers novel biology.</title>
        <authorList>
            <person name="Wiegand S."/>
            <person name="Jogler M."/>
            <person name="Boedeker C."/>
            <person name="Pinto D."/>
            <person name="Vollmers J."/>
            <person name="Rivas-Marin E."/>
            <person name="Kohn T."/>
            <person name="Peeters S.H."/>
            <person name="Heuer A."/>
            <person name="Rast P."/>
            <person name="Oberbeckmann S."/>
            <person name="Bunk B."/>
            <person name="Jeske O."/>
            <person name="Meyerdierks A."/>
            <person name="Storesund J.E."/>
            <person name="Kallscheuer N."/>
            <person name="Luecker S."/>
            <person name="Lage O.M."/>
            <person name="Pohl T."/>
            <person name="Merkel B.J."/>
            <person name="Hornburger P."/>
            <person name="Mueller R.-W."/>
            <person name="Bruemmer F."/>
            <person name="Labrenz M."/>
            <person name="Spormann A.M."/>
            <person name="Op den Camp H."/>
            <person name="Overmann J."/>
            <person name="Amann R."/>
            <person name="Jetten M.S.M."/>
            <person name="Mascher T."/>
            <person name="Medema M.H."/>
            <person name="Devos D.P."/>
            <person name="Kaster A.-K."/>
            <person name="Ovreas L."/>
            <person name="Rohde M."/>
            <person name="Galperin M.Y."/>
            <person name="Jogler C."/>
        </authorList>
    </citation>
    <scope>NUCLEOTIDE SEQUENCE [LARGE SCALE GENOMIC DNA]</scope>
    <source>
        <strain evidence="2 3">Pan189</strain>
    </source>
</reference>
<sequence length="71" mass="8057">MPATNEFLLVKQAAELLGVSANTVRAWASTGKLQEYRHPVNNYRLFKRSEVERLSLNIENPNPVRPAPKPK</sequence>
<dbReference type="Pfam" id="PF12728">
    <property type="entry name" value="HTH_17"/>
    <property type="match status" value="1"/>
</dbReference>
<evidence type="ECO:0000259" key="1">
    <source>
        <dbReference type="Pfam" id="PF12728"/>
    </source>
</evidence>
<dbReference type="AlphaFoldDB" id="A0A517R3B3"/>
<protein>
    <submittedName>
        <fullName evidence="2">Helix-turn-helix domain protein</fullName>
    </submittedName>
</protein>